<accession>A0A1L0D0I6</accession>
<dbReference type="OrthoDB" id="4076003at2759"/>
<dbReference type="AlphaFoldDB" id="A0A1L0D0I6"/>
<protein>
    <submittedName>
        <fullName evidence="1">CIC11C00000005144</fullName>
    </submittedName>
</protein>
<keyword evidence="2" id="KW-1185">Reference proteome</keyword>
<organism evidence="1 2">
    <name type="scientific">Sungouiella intermedia</name>
    <dbReference type="NCBI Taxonomy" id="45354"/>
    <lineage>
        <taxon>Eukaryota</taxon>
        <taxon>Fungi</taxon>
        <taxon>Dikarya</taxon>
        <taxon>Ascomycota</taxon>
        <taxon>Saccharomycotina</taxon>
        <taxon>Pichiomycetes</taxon>
        <taxon>Metschnikowiaceae</taxon>
        <taxon>Sungouiella</taxon>
    </lineage>
</organism>
<gene>
    <name evidence="1" type="ORF">SAMEA4029010_CIC11G00000005144</name>
</gene>
<sequence>MSDSNLDIKHDLNMNLNRDLRDFKDFKESPRDLPVLQRKSSSVLNSLASKKLCHQPSKLDLIDDTTLTSLPLPPPPPKVRLRRGDLNSSKLSRMSTATFHDVSTGAAGASSSSLGKCATSLDSLAASVPAWPDEVSPISELTDDNYDTTVGPDDTFDEHQDPIVLVEDYVRGIPDEMASTHSLTRKQSLATFKQRMMTGSRCLSAVVSPAKSPFRAGSKRSISNEDTTIARLEIEDLEAIFGKIPGSDKLKYCDLCDKPLYEISSIISSTEDRKLASQNEEEGESAKNDISHLYNEFICWECINVYEHFLNELYEVEVGEEKRMQLQTKKDSSSTEKLLSMFNSIRETYHTELSEPPKKQTKTAFSTDLIDRLHYLSTMSEPQKNGTEWLNNLRQRLRWRWRLENLLPNPFAFDKHRND</sequence>
<proteinExistence type="predicted"/>
<evidence type="ECO:0000313" key="2">
    <source>
        <dbReference type="Proteomes" id="UP000182334"/>
    </source>
</evidence>
<dbReference type="Proteomes" id="UP000182334">
    <property type="component" value="Chromosome II"/>
</dbReference>
<name>A0A1L0D0I6_9ASCO</name>
<reference evidence="1 2" key="1">
    <citation type="submission" date="2016-10" db="EMBL/GenBank/DDBJ databases">
        <authorList>
            <person name="de Groot N.N."/>
        </authorList>
    </citation>
    <scope>NUCLEOTIDE SEQUENCE [LARGE SCALE GENOMIC DNA]</scope>
    <source>
        <strain evidence="1 2">CBS 141442</strain>
    </source>
</reference>
<evidence type="ECO:0000313" key="1">
    <source>
        <dbReference type="EMBL" id="SGZ49456.1"/>
    </source>
</evidence>
<dbReference type="EMBL" id="LT635757">
    <property type="protein sequence ID" value="SGZ49456.1"/>
    <property type="molecule type" value="Genomic_DNA"/>
</dbReference>